<dbReference type="SMART" id="SM00834">
    <property type="entry name" value="CxxC_CXXC_SSSS"/>
    <property type="match status" value="1"/>
</dbReference>
<evidence type="ECO:0000259" key="2">
    <source>
        <dbReference type="SMART" id="SM00834"/>
    </source>
</evidence>
<dbReference type="Proteomes" id="UP001428290">
    <property type="component" value="Unassembled WGS sequence"/>
</dbReference>
<dbReference type="RefSeq" id="WP_345721501.1">
    <property type="nucleotide sequence ID" value="NZ_BAABRU010000005.1"/>
</dbReference>
<feature type="compositionally biased region" description="Basic and acidic residues" evidence="1">
    <location>
        <begin position="91"/>
        <end position="102"/>
    </location>
</feature>
<evidence type="ECO:0000256" key="1">
    <source>
        <dbReference type="SAM" id="MobiDB-lite"/>
    </source>
</evidence>
<dbReference type="InterPro" id="IPR013429">
    <property type="entry name" value="Regulatory_FmdB_Zinc_ribbon"/>
</dbReference>
<feature type="region of interest" description="Disordered" evidence="1">
    <location>
        <begin position="57"/>
        <end position="109"/>
    </location>
</feature>
<feature type="domain" description="Putative regulatory protein FmdB zinc ribbon" evidence="2">
    <location>
        <begin position="1"/>
        <end position="41"/>
    </location>
</feature>
<dbReference type="Pfam" id="PF09723">
    <property type="entry name" value="Zn_ribbon_8"/>
    <property type="match status" value="1"/>
</dbReference>
<proteinExistence type="predicted"/>
<feature type="compositionally biased region" description="Low complexity" evidence="1">
    <location>
        <begin position="57"/>
        <end position="90"/>
    </location>
</feature>
<dbReference type="NCBIfam" id="TIGR02605">
    <property type="entry name" value="CxxC_CxxC_SSSS"/>
    <property type="match status" value="1"/>
</dbReference>
<evidence type="ECO:0000313" key="4">
    <source>
        <dbReference type="Proteomes" id="UP001428290"/>
    </source>
</evidence>
<sequence length="109" mass="11346">MPTYVYACQACGAQFEQFQRFSDEPLTICPRCQGTIKRVFQPVGVVFKGSGWYINDSRAGNNSSNSSKSSTPAPASSDASSATPAAATSESKPEAPKAEASKSESSAAA</sequence>
<dbReference type="PANTHER" id="PTHR34404:SF2">
    <property type="entry name" value="CONSERVED SERINE RICH PROTEIN"/>
    <property type="match status" value="1"/>
</dbReference>
<reference evidence="3 4" key="1">
    <citation type="submission" date="2024-02" db="EMBL/GenBank/DDBJ databases">
        <title>Herpetosiphon gulosus NBRC 112829.</title>
        <authorList>
            <person name="Ichikawa N."/>
            <person name="Katano-Makiyama Y."/>
            <person name="Hidaka K."/>
        </authorList>
    </citation>
    <scope>NUCLEOTIDE SEQUENCE [LARGE SCALE GENOMIC DNA]</scope>
    <source>
        <strain evidence="3 4">NBRC 112829</strain>
    </source>
</reference>
<protein>
    <recommendedName>
        <fullName evidence="2">Putative regulatory protein FmdB zinc ribbon domain-containing protein</fullName>
    </recommendedName>
</protein>
<gene>
    <name evidence="3" type="ORF">Hgul01_01679</name>
</gene>
<keyword evidence="4" id="KW-1185">Reference proteome</keyword>
<dbReference type="PANTHER" id="PTHR34404">
    <property type="entry name" value="REGULATORY PROTEIN, FMDB FAMILY"/>
    <property type="match status" value="1"/>
</dbReference>
<accession>A0ABP9WZA2</accession>
<name>A0ABP9WZA2_9CHLR</name>
<comment type="caution">
    <text evidence="3">The sequence shown here is derived from an EMBL/GenBank/DDBJ whole genome shotgun (WGS) entry which is preliminary data.</text>
</comment>
<dbReference type="EMBL" id="BAABRU010000005">
    <property type="protein sequence ID" value="GAA5527886.1"/>
    <property type="molecule type" value="Genomic_DNA"/>
</dbReference>
<organism evidence="3 4">
    <name type="scientific">Herpetosiphon gulosus</name>
    <dbReference type="NCBI Taxonomy" id="1973496"/>
    <lineage>
        <taxon>Bacteria</taxon>
        <taxon>Bacillati</taxon>
        <taxon>Chloroflexota</taxon>
        <taxon>Chloroflexia</taxon>
        <taxon>Herpetosiphonales</taxon>
        <taxon>Herpetosiphonaceae</taxon>
        <taxon>Herpetosiphon</taxon>
    </lineage>
</organism>
<evidence type="ECO:0000313" key="3">
    <source>
        <dbReference type="EMBL" id="GAA5527886.1"/>
    </source>
</evidence>